<evidence type="ECO:0000313" key="7">
    <source>
        <dbReference type="EMBL" id="MTS28696.1"/>
    </source>
</evidence>
<dbReference type="AlphaFoldDB" id="A0A0D8IVB5"/>
<dbReference type="Proteomes" id="UP000431913">
    <property type="component" value="Unassembled WGS sequence"/>
</dbReference>
<keyword evidence="8" id="KW-1185">Reference proteome</keyword>
<evidence type="ECO:0000313" key="5">
    <source>
        <dbReference type="EMBL" id="KUE74844.1"/>
    </source>
</evidence>
<dbReference type="EMBL" id="VUNJ01000005">
    <property type="protein sequence ID" value="MST91462.1"/>
    <property type="molecule type" value="Genomic_DNA"/>
</dbReference>
<dbReference type="RefSeq" id="WP_009323750.1">
    <property type="nucleotide sequence ID" value="NZ_CAOJUJ010000012.1"/>
</dbReference>
<dbReference type="InterPro" id="IPR051317">
    <property type="entry name" value="Gfo/Idh/MocA_oxidoreduct"/>
</dbReference>
<comment type="similarity">
    <text evidence="1">Belongs to the Gfo/Idh/MocA family.</text>
</comment>
<reference evidence="4" key="1">
    <citation type="submission" date="2015-02" db="EMBL/GenBank/DDBJ databases">
        <title>A novel member of the family Ruminococcaceae isolated from human feces.</title>
        <authorList>
            <person name="Shkoporov A.N."/>
            <person name="Chaplin A.V."/>
            <person name="Motuzova O.V."/>
            <person name="Kafarskaia L.I."/>
            <person name="Khokhlova E.V."/>
            <person name="Efimov B.A."/>
        </authorList>
    </citation>
    <scope>NUCLEOTIDE SEQUENCE [LARGE SCALE GENOMIC DNA]</scope>
    <source>
        <strain evidence="4">585-1</strain>
    </source>
</reference>
<dbReference type="InterPro" id="IPR000683">
    <property type="entry name" value="Gfo/Idh/MocA-like_OxRdtase_N"/>
</dbReference>
<dbReference type="GO" id="GO:0000166">
    <property type="term" value="F:nucleotide binding"/>
    <property type="evidence" value="ECO:0007669"/>
    <property type="project" value="InterPro"/>
</dbReference>
<evidence type="ECO:0000313" key="8">
    <source>
        <dbReference type="Proteomes" id="UP000032483"/>
    </source>
</evidence>
<reference evidence="7 11" key="3">
    <citation type="journal article" date="2019" name="Nat. Med.">
        <title>A library of human gut bacterial isolates paired with longitudinal multiomics data enables mechanistic microbiome research.</title>
        <authorList>
            <person name="Poyet M."/>
            <person name="Groussin M."/>
            <person name="Gibbons S.M."/>
            <person name="Avila-Pacheco J."/>
            <person name="Jiang X."/>
            <person name="Kearney S.M."/>
            <person name="Perrotta A.R."/>
            <person name="Berdy B."/>
            <person name="Zhao S."/>
            <person name="Lieberman T.D."/>
            <person name="Swanson P.K."/>
            <person name="Smith M."/>
            <person name="Roesemann S."/>
            <person name="Alexander J.E."/>
            <person name="Rich S.A."/>
            <person name="Livny J."/>
            <person name="Vlamakis H."/>
            <person name="Clish C."/>
            <person name="Bullock K."/>
            <person name="Deik A."/>
            <person name="Scott J."/>
            <person name="Pierce K.A."/>
            <person name="Xavier R.J."/>
            <person name="Alm E.J."/>
        </authorList>
    </citation>
    <scope>NUCLEOTIDE SEQUENCE [LARGE SCALE GENOMIC DNA]</scope>
    <source>
        <strain evidence="7 11">BIOML-A4</strain>
    </source>
</reference>
<dbReference type="GeneID" id="42858693"/>
<gene>
    <name evidence="5" type="ORF">ASJ35_16895</name>
    <name evidence="6" type="ORF">FYJ76_05835</name>
    <name evidence="7" type="ORF">GMD59_15585</name>
    <name evidence="4" type="ORF">TQ39_19405</name>
</gene>
<dbReference type="Proteomes" id="UP000053433">
    <property type="component" value="Unassembled WGS sequence"/>
</dbReference>
<evidence type="ECO:0000313" key="9">
    <source>
        <dbReference type="Proteomes" id="UP000053433"/>
    </source>
</evidence>
<protein>
    <submittedName>
        <fullName evidence="4 6">Oxidoreductase</fullName>
    </submittedName>
</protein>
<dbReference type="EMBL" id="LMUA01000039">
    <property type="protein sequence ID" value="KUE74844.1"/>
    <property type="molecule type" value="Genomic_DNA"/>
</dbReference>
<dbReference type="Gene3D" id="3.40.50.720">
    <property type="entry name" value="NAD(P)-binding Rossmann-like Domain"/>
    <property type="match status" value="1"/>
</dbReference>
<dbReference type="Proteomes" id="UP000032483">
    <property type="component" value="Unassembled WGS sequence"/>
</dbReference>
<dbReference type="Pfam" id="PF01408">
    <property type="entry name" value="GFO_IDH_MocA"/>
    <property type="match status" value="1"/>
</dbReference>
<feature type="domain" description="Gfo/Idh/MocA-like oxidoreductase N-terminal" evidence="3">
    <location>
        <begin position="2"/>
        <end position="124"/>
    </location>
</feature>
<dbReference type="InterPro" id="IPR036291">
    <property type="entry name" value="NAD(P)-bd_dom_sf"/>
</dbReference>
<dbReference type="GO" id="GO:0016491">
    <property type="term" value="F:oxidoreductase activity"/>
    <property type="evidence" value="ECO:0007669"/>
    <property type="project" value="UniProtKB-KW"/>
</dbReference>
<evidence type="ECO:0000313" key="11">
    <source>
        <dbReference type="Proteomes" id="UP000472755"/>
    </source>
</evidence>
<sequence length="293" mass="31068">MLRIGMIGADNFHALAFSRLANLPPEEGGSGLPARVTMLWGESAQRAAFVANEAHIHTVVDDPARMLGQVDAVMVVLRHGAQHHDAALPFLRAGISTWVDKPFTTDIGQAAALVAAARESGALLAGGSTCKYCPDVLWLRDKYRAMCADGGVISAGLNFPGELDSPYGGLYFYGGHTAEILTTAFGPDIISVKADVTAGNVIAVFKYASLGVCVNFAEVSEFHAALYGAKEVAVHSIDISTIYRQGFAKFVQGVLTRTPPEPYGTLLRPVQILNALVEAAQTGREAFVAPPLE</sequence>
<dbReference type="PANTHER" id="PTHR43708">
    <property type="entry name" value="CONSERVED EXPRESSED OXIDOREDUCTASE (EUROFUNG)"/>
    <property type="match status" value="1"/>
</dbReference>
<proteinExistence type="inferred from homology"/>
<dbReference type="PANTHER" id="PTHR43708:SF5">
    <property type="entry name" value="CONSERVED EXPRESSED OXIDOREDUCTASE (EUROFUNG)-RELATED"/>
    <property type="match status" value="1"/>
</dbReference>
<organism evidence="4 8">
    <name type="scientific">Ruthenibacterium lactatiformans</name>
    <dbReference type="NCBI Taxonomy" id="1550024"/>
    <lineage>
        <taxon>Bacteria</taxon>
        <taxon>Bacillati</taxon>
        <taxon>Bacillota</taxon>
        <taxon>Clostridia</taxon>
        <taxon>Eubacteriales</taxon>
        <taxon>Oscillospiraceae</taxon>
        <taxon>Ruthenibacterium</taxon>
    </lineage>
</organism>
<name>A0A0D8IVB5_9FIRM</name>
<dbReference type="Proteomes" id="UP000472755">
    <property type="component" value="Unassembled WGS sequence"/>
</dbReference>
<evidence type="ECO:0000259" key="3">
    <source>
        <dbReference type="Pfam" id="PF01408"/>
    </source>
</evidence>
<evidence type="ECO:0000256" key="2">
    <source>
        <dbReference type="ARBA" id="ARBA00023002"/>
    </source>
</evidence>
<dbReference type="SUPFAM" id="SSF51735">
    <property type="entry name" value="NAD(P)-binding Rossmann-fold domains"/>
    <property type="match status" value="1"/>
</dbReference>
<evidence type="ECO:0000313" key="10">
    <source>
        <dbReference type="Proteomes" id="UP000431913"/>
    </source>
</evidence>
<reference evidence="5 9" key="2">
    <citation type="submission" date="2015-10" db="EMBL/GenBank/DDBJ databases">
        <title>A novel member of the family Ruminococcaceae isolated from human faeces.</title>
        <authorList>
            <person name="Shkoporov A.N."/>
            <person name="Chaplin A.V."/>
            <person name="Motuzova O.V."/>
            <person name="Kafarskaia L.I."/>
            <person name="Efimov B.A."/>
        </authorList>
    </citation>
    <scope>NUCLEOTIDE SEQUENCE [LARGE SCALE GENOMIC DNA]</scope>
    <source>
        <strain evidence="5 9">668</strain>
    </source>
</reference>
<accession>A0A0D8IVB5</accession>
<dbReference type="PATRIC" id="fig|1550024.3.peg.4458"/>
<evidence type="ECO:0000313" key="6">
    <source>
        <dbReference type="EMBL" id="MST91462.1"/>
    </source>
</evidence>
<evidence type="ECO:0000256" key="1">
    <source>
        <dbReference type="ARBA" id="ARBA00010928"/>
    </source>
</evidence>
<keyword evidence="2" id="KW-0560">Oxidoreductase</keyword>
<evidence type="ECO:0000313" key="4">
    <source>
        <dbReference type="EMBL" id="KJF38216.1"/>
    </source>
</evidence>
<dbReference type="EMBL" id="WMZU01000034">
    <property type="protein sequence ID" value="MTS28696.1"/>
    <property type="molecule type" value="Genomic_DNA"/>
</dbReference>
<reference evidence="6 10" key="4">
    <citation type="submission" date="2019-08" db="EMBL/GenBank/DDBJ databases">
        <title>In-depth cultivation of the pig gut microbiome towards novel bacterial diversity and tailored functional studies.</title>
        <authorList>
            <person name="Wylensek D."/>
            <person name="Hitch T.C.A."/>
            <person name="Clavel T."/>
        </authorList>
    </citation>
    <scope>NUCLEOTIDE SEQUENCE [LARGE SCALE GENOMIC DNA]</scope>
    <source>
        <strain evidence="6 10">WCA3-601-WT-6J</strain>
    </source>
</reference>
<comment type="caution">
    <text evidence="4">The sequence shown here is derived from an EMBL/GenBank/DDBJ whole genome shotgun (WGS) entry which is preliminary data.</text>
</comment>
<dbReference type="EMBL" id="JXXK01000065">
    <property type="protein sequence ID" value="KJF38216.1"/>
    <property type="molecule type" value="Genomic_DNA"/>
</dbReference>
<accession>A0A0W7TLZ4</accession>